<keyword evidence="1" id="KW-0472">Membrane</keyword>
<dbReference type="EMBL" id="JBGFFX010000002">
    <property type="protein sequence ID" value="MEY8769606.1"/>
    <property type="molecule type" value="Genomic_DNA"/>
</dbReference>
<keyword evidence="1" id="KW-0812">Transmembrane</keyword>
<sequence>MPVEPVEKEGNESYKAAKIKSTALKNVSLREFTLYDSLLFIKFVTEIAVIAILILCVSRWGAGRQQDALPEKAVLMRYWLLRLTFFTGFQYVVTMCRRQNVSAMLAEQKSEKTGNCRRYRLKEQKRPVKPALNAA</sequence>
<proteinExistence type="predicted"/>
<name>A0ABV4E414_9GAMM</name>
<comment type="caution">
    <text evidence="2">The sequence shown here is derived from an EMBL/GenBank/DDBJ whole genome shotgun (WGS) entry which is preliminary data.</text>
</comment>
<keyword evidence="1" id="KW-1133">Transmembrane helix</keyword>
<dbReference type="RefSeq" id="WP_369894864.1">
    <property type="nucleotide sequence ID" value="NZ_JBGFFX010000002.1"/>
</dbReference>
<gene>
    <name evidence="2" type="ORF">AB6T85_04010</name>
</gene>
<protein>
    <submittedName>
        <fullName evidence="2">Uncharacterized protein</fullName>
    </submittedName>
</protein>
<dbReference type="Proteomes" id="UP001565243">
    <property type="component" value="Unassembled WGS sequence"/>
</dbReference>
<evidence type="ECO:0000256" key="1">
    <source>
        <dbReference type="SAM" id="Phobius"/>
    </source>
</evidence>
<organism evidence="2 3">
    <name type="scientific">Erwinia aeris</name>
    <dbReference type="NCBI Taxonomy" id="3239803"/>
    <lineage>
        <taxon>Bacteria</taxon>
        <taxon>Pseudomonadati</taxon>
        <taxon>Pseudomonadota</taxon>
        <taxon>Gammaproteobacteria</taxon>
        <taxon>Enterobacterales</taxon>
        <taxon>Erwiniaceae</taxon>
        <taxon>Erwinia</taxon>
    </lineage>
</organism>
<reference evidence="2 3" key="1">
    <citation type="submission" date="2024-07" db="EMBL/GenBank/DDBJ databases">
        <authorList>
            <person name="Hebao G."/>
        </authorList>
    </citation>
    <scope>NUCLEOTIDE SEQUENCE [LARGE SCALE GENOMIC DNA]</scope>
    <source>
        <strain evidence="2 3">ACCC 02193</strain>
    </source>
</reference>
<feature type="transmembrane region" description="Helical" evidence="1">
    <location>
        <begin position="74"/>
        <end position="93"/>
    </location>
</feature>
<evidence type="ECO:0000313" key="2">
    <source>
        <dbReference type="EMBL" id="MEY8769606.1"/>
    </source>
</evidence>
<evidence type="ECO:0000313" key="3">
    <source>
        <dbReference type="Proteomes" id="UP001565243"/>
    </source>
</evidence>
<feature type="transmembrane region" description="Helical" evidence="1">
    <location>
        <begin position="39"/>
        <end position="62"/>
    </location>
</feature>
<accession>A0ABV4E414</accession>
<keyword evidence="3" id="KW-1185">Reference proteome</keyword>